<dbReference type="InterPro" id="IPR006311">
    <property type="entry name" value="TAT_signal"/>
</dbReference>
<dbReference type="EMBL" id="ANOH01000111">
    <property type="protein sequence ID" value="EMI57108.1"/>
    <property type="molecule type" value="Genomic_DNA"/>
</dbReference>
<reference evidence="1 2" key="1">
    <citation type="journal article" date="2013" name="Mar. Genomics">
        <title>Expression of sulfatases in Rhodopirellula baltica and the diversity of sulfatases in the genus Rhodopirellula.</title>
        <authorList>
            <person name="Wegner C.E."/>
            <person name="Richter-Heitmann T."/>
            <person name="Klindworth A."/>
            <person name="Klockow C."/>
            <person name="Richter M."/>
            <person name="Achstetter T."/>
            <person name="Glockner F.O."/>
            <person name="Harder J."/>
        </authorList>
    </citation>
    <scope>NUCLEOTIDE SEQUENCE [LARGE SCALE GENOMIC DNA]</scope>
    <source>
        <strain evidence="1 2">SM41</strain>
    </source>
</reference>
<dbReference type="Gene3D" id="3.40.720.10">
    <property type="entry name" value="Alkaline Phosphatase, subunit A"/>
    <property type="match status" value="1"/>
</dbReference>
<proteinExistence type="predicted"/>
<organism evidence="1 2">
    <name type="scientific">Rhodopirellula sallentina SM41</name>
    <dbReference type="NCBI Taxonomy" id="1263870"/>
    <lineage>
        <taxon>Bacteria</taxon>
        <taxon>Pseudomonadati</taxon>
        <taxon>Planctomycetota</taxon>
        <taxon>Planctomycetia</taxon>
        <taxon>Pirellulales</taxon>
        <taxon>Pirellulaceae</taxon>
        <taxon>Rhodopirellula</taxon>
    </lineage>
</organism>
<evidence type="ECO:0000313" key="2">
    <source>
        <dbReference type="Proteomes" id="UP000011885"/>
    </source>
</evidence>
<dbReference type="PANTHER" id="PTHR43737">
    <property type="entry name" value="BLL7424 PROTEIN"/>
    <property type="match status" value="1"/>
</dbReference>
<dbReference type="SUPFAM" id="SSF53649">
    <property type="entry name" value="Alkaline phosphatase-like"/>
    <property type="match status" value="1"/>
</dbReference>
<gene>
    <name evidence="1" type="ORF">RSSM_01454</name>
</gene>
<dbReference type="InterPro" id="IPR017850">
    <property type="entry name" value="Alkaline_phosphatase_core_sf"/>
</dbReference>
<dbReference type="Proteomes" id="UP000011885">
    <property type="component" value="Unassembled WGS sequence"/>
</dbReference>
<name>M5UM72_9BACT</name>
<dbReference type="OrthoDB" id="127333at2"/>
<evidence type="ECO:0000313" key="1">
    <source>
        <dbReference type="EMBL" id="EMI57108.1"/>
    </source>
</evidence>
<dbReference type="PANTHER" id="PTHR43737:SF1">
    <property type="entry name" value="DUF1501 DOMAIN-CONTAINING PROTEIN"/>
    <property type="match status" value="1"/>
</dbReference>
<dbReference type="InterPro" id="IPR010869">
    <property type="entry name" value="DUF1501"/>
</dbReference>
<dbReference type="Pfam" id="PF07394">
    <property type="entry name" value="DUF1501"/>
    <property type="match status" value="1"/>
</dbReference>
<accession>M5UM72</accession>
<dbReference type="PROSITE" id="PS51318">
    <property type="entry name" value="TAT"/>
    <property type="match status" value="1"/>
</dbReference>
<dbReference type="AlphaFoldDB" id="M5UM72"/>
<sequence>MTQPFSPIASRRHFLRSTSAGFGYLAFAEMAARVAAAESSQQNPLAPKTPHFPAKAKRVIFLYMDGAPSHLDTFDYKPQLIADDGKAGKYGGTLWGSPFEFSRHGDSGLWISELFPNVARHADDLALIRSMHCDQPAHPSAMVQMHTGTSTFIRPSLGSWVVYGLGTENENMPGFLSLTPPAAGAPSYNSAFLPSVYSGSRLGRGSGRRSGPQKAIDIDNPNLSRQDQRRQIDFIQQLNRGMLDRSTGSQRNIEGVIESFELGYRMQDTMPQLMDTSQETAQTLQQYGIGNSATDSFGRQCLMARGFVEAGVRFVEISYGIWDHHSKLSENLPTRCEAVDLPIAGLLKDLKERDMLKDTLVIWGGEFGRTPNRQGRDGRDHINKGYTLWMAGGGVKGGVSYGATDEHGYEAVENPVHIHDWRATILHLLGLDHEQLTYRHAGRDYRLTDVHGNIAHDIIA</sequence>
<dbReference type="PATRIC" id="fig|1263870.3.peg.1558"/>
<comment type="caution">
    <text evidence="1">The sequence shown here is derived from an EMBL/GenBank/DDBJ whole genome shotgun (WGS) entry which is preliminary data.</text>
</comment>
<keyword evidence="2" id="KW-1185">Reference proteome</keyword>
<protein>
    <submittedName>
        <fullName evidence="1">Secreted protein containing DUF1501</fullName>
    </submittedName>
</protein>
<dbReference type="RefSeq" id="WP_008675837.1">
    <property type="nucleotide sequence ID" value="NZ_ANOH01000111.1"/>
</dbReference>